<dbReference type="OrthoDB" id="9779418at2"/>
<dbReference type="PANTHER" id="PTHR10151">
    <property type="entry name" value="ECTONUCLEOTIDE PYROPHOSPHATASE/PHOSPHODIESTERASE"/>
    <property type="match status" value="1"/>
</dbReference>
<accession>A0A5C6LJC4</accession>
<evidence type="ECO:0000313" key="2">
    <source>
        <dbReference type="EMBL" id="TWV92776.1"/>
    </source>
</evidence>
<dbReference type="SUPFAM" id="SSF53649">
    <property type="entry name" value="Alkaline phosphatase-like"/>
    <property type="match status" value="1"/>
</dbReference>
<dbReference type="GO" id="GO:0016787">
    <property type="term" value="F:hydrolase activity"/>
    <property type="evidence" value="ECO:0007669"/>
    <property type="project" value="UniProtKB-ARBA"/>
</dbReference>
<evidence type="ECO:0000256" key="1">
    <source>
        <dbReference type="SAM" id="SignalP"/>
    </source>
</evidence>
<evidence type="ECO:0000313" key="3">
    <source>
        <dbReference type="Proteomes" id="UP000318815"/>
    </source>
</evidence>
<dbReference type="RefSeq" id="WP_146308151.1">
    <property type="nucleotide sequence ID" value="NZ_VOHS01000064.1"/>
</dbReference>
<feature type="chain" id="PRO_5023029074" evidence="1">
    <location>
        <begin position="20"/>
        <end position="433"/>
    </location>
</feature>
<dbReference type="Proteomes" id="UP000318815">
    <property type="component" value="Unassembled WGS sequence"/>
</dbReference>
<dbReference type="PANTHER" id="PTHR10151:SF120">
    <property type="entry name" value="BIS(5'-ADENOSYL)-TRIPHOSPHATASE"/>
    <property type="match status" value="1"/>
</dbReference>
<sequence length="433" mass="47488">MKKGFVFMMLLLLTHSIFAQQAQHVVLITIDGFRPDFYMDSSWKAPHLREIAKNGVYAKGVNSVFPSMTYPSHTAIVTGVWPVKHGIYYNNQFNPNGPSNEPYWQDSSIKVPTVWSVAQQKGLKVAALLWPVSANAPVMYNIPDIGGLGDSVREVYSKPAGFIADLKKNVFDNADRIEWGKDHNIAKIASYVIKKDQPNLMTIHFFSVDHYQHEQGREGDKVRAAIADADSSVGIITDALKEAGIWENTVLIVTGDHGFLDVKTSVNPNVWLAKAGLINDVKTDDWKAQFCSVGGSSYLYLKDKNDTKTLKQVTDLLAGLSPEEKKLFRIIDRKQIDKVGGNPEVALALSGENGASFGNAVKGEAVKPGHGGSHGYYPDFQEIRTGFVACGAGIKKGGVIAEMNLRDITPTLAKLLQLSMKTDGKIPANLLEK</sequence>
<proteinExistence type="predicted"/>
<dbReference type="Pfam" id="PF01663">
    <property type="entry name" value="Phosphodiest"/>
    <property type="match status" value="1"/>
</dbReference>
<reference evidence="2 3" key="1">
    <citation type="submission" date="2019-08" db="EMBL/GenBank/DDBJ databases">
        <title>Whole genome sequencing of chitin degrading bacteria Chitinophaga pinensis YS16.</title>
        <authorList>
            <person name="Singh R.P."/>
            <person name="Manchanda G."/>
            <person name="Maurya I.K."/>
            <person name="Joshi N.K."/>
            <person name="Srivastava A.K."/>
        </authorList>
    </citation>
    <scope>NUCLEOTIDE SEQUENCE [LARGE SCALE GENOMIC DNA]</scope>
    <source>
        <strain evidence="2 3">YS-16</strain>
    </source>
</reference>
<name>A0A5C6LJC4_9BACT</name>
<keyword evidence="3" id="KW-1185">Reference proteome</keyword>
<dbReference type="Gene3D" id="3.40.720.10">
    <property type="entry name" value="Alkaline Phosphatase, subunit A"/>
    <property type="match status" value="1"/>
</dbReference>
<keyword evidence="1" id="KW-0732">Signal</keyword>
<feature type="signal peptide" evidence="1">
    <location>
        <begin position="1"/>
        <end position="19"/>
    </location>
</feature>
<dbReference type="CDD" id="cd16018">
    <property type="entry name" value="Enpp"/>
    <property type="match status" value="1"/>
</dbReference>
<dbReference type="InterPro" id="IPR002591">
    <property type="entry name" value="Phosphodiest/P_Trfase"/>
</dbReference>
<dbReference type="InterPro" id="IPR017850">
    <property type="entry name" value="Alkaline_phosphatase_core_sf"/>
</dbReference>
<gene>
    <name evidence="2" type="ORF">FEF09_28015</name>
</gene>
<dbReference type="AlphaFoldDB" id="A0A5C6LJC4"/>
<organism evidence="2 3">
    <name type="scientific">Chitinophaga pinensis</name>
    <dbReference type="NCBI Taxonomy" id="79329"/>
    <lineage>
        <taxon>Bacteria</taxon>
        <taxon>Pseudomonadati</taxon>
        <taxon>Bacteroidota</taxon>
        <taxon>Chitinophagia</taxon>
        <taxon>Chitinophagales</taxon>
        <taxon>Chitinophagaceae</taxon>
        <taxon>Chitinophaga</taxon>
    </lineage>
</organism>
<comment type="caution">
    <text evidence="2">The sequence shown here is derived from an EMBL/GenBank/DDBJ whole genome shotgun (WGS) entry which is preliminary data.</text>
</comment>
<protein>
    <submittedName>
        <fullName evidence="2">Alkaline phosphatase family protein</fullName>
    </submittedName>
</protein>
<dbReference type="EMBL" id="VOHS01000064">
    <property type="protein sequence ID" value="TWV92776.1"/>
    <property type="molecule type" value="Genomic_DNA"/>
</dbReference>